<evidence type="ECO:0000313" key="1">
    <source>
        <dbReference type="EMBL" id="ATP58913.1"/>
    </source>
</evidence>
<keyword evidence="2" id="KW-1185">Reference proteome</keyword>
<accession>A0A2D1UBE3</accession>
<sequence length="123" mass="14345">MGNKCRVWIGIFLPEIAIAIQSYKKNNSTVFVNCCKSLVLYLMDLYKKELIDLLLKQNYPGWRIADDQNNIFINIPEDQELEVALEEFKKKMRSLAMKIKSKPTKLGFFIGNSKDSRFYELNA</sequence>
<dbReference type="RefSeq" id="WP_099440791.1">
    <property type="nucleotide sequence ID" value="NZ_CP024091.1"/>
</dbReference>
<dbReference type="Proteomes" id="UP000223749">
    <property type="component" value="Chromosome"/>
</dbReference>
<gene>
    <name evidence="1" type="ORF">CPT03_21805</name>
</gene>
<evidence type="ECO:0000313" key="2">
    <source>
        <dbReference type="Proteomes" id="UP000223749"/>
    </source>
</evidence>
<organism evidence="1 2">
    <name type="scientific">Pedobacter ginsengisoli</name>
    <dbReference type="NCBI Taxonomy" id="363852"/>
    <lineage>
        <taxon>Bacteria</taxon>
        <taxon>Pseudomonadati</taxon>
        <taxon>Bacteroidota</taxon>
        <taxon>Sphingobacteriia</taxon>
        <taxon>Sphingobacteriales</taxon>
        <taxon>Sphingobacteriaceae</taxon>
        <taxon>Pedobacter</taxon>
    </lineage>
</organism>
<proteinExistence type="predicted"/>
<dbReference type="OrthoDB" id="797835at2"/>
<reference evidence="1 2" key="1">
    <citation type="submission" date="2017-10" db="EMBL/GenBank/DDBJ databases">
        <title>Whole genome of Pedobacter ginsengisoli T01R-27 isolated from tomato rhizosphere.</title>
        <authorList>
            <person name="Weon H.-Y."/>
            <person name="Lee S.A."/>
            <person name="Sang M.K."/>
            <person name="Song J."/>
        </authorList>
    </citation>
    <scope>NUCLEOTIDE SEQUENCE [LARGE SCALE GENOMIC DNA]</scope>
    <source>
        <strain evidence="1 2">T01R-27</strain>
    </source>
</reference>
<dbReference type="EMBL" id="CP024091">
    <property type="protein sequence ID" value="ATP58913.1"/>
    <property type="molecule type" value="Genomic_DNA"/>
</dbReference>
<dbReference type="AlphaFoldDB" id="A0A2D1UBE3"/>
<protein>
    <submittedName>
        <fullName evidence="1">Uncharacterized protein</fullName>
    </submittedName>
</protein>
<dbReference type="KEGG" id="pgs:CPT03_21805"/>
<name>A0A2D1UBE3_9SPHI</name>